<dbReference type="CDD" id="cd06170">
    <property type="entry name" value="LuxR_C_like"/>
    <property type="match status" value="1"/>
</dbReference>
<dbReference type="EMBL" id="JBHRTQ010000007">
    <property type="protein sequence ID" value="MFC3174043.1"/>
    <property type="molecule type" value="Genomic_DNA"/>
</dbReference>
<dbReference type="InterPro" id="IPR036388">
    <property type="entry name" value="WH-like_DNA-bd_sf"/>
</dbReference>
<evidence type="ECO:0000256" key="3">
    <source>
        <dbReference type="ARBA" id="ARBA00023163"/>
    </source>
</evidence>
<dbReference type="SUPFAM" id="SSF46894">
    <property type="entry name" value="C-terminal effector domain of the bipartite response regulators"/>
    <property type="match status" value="1"/>
</dbReference>
<evidence type="ECO:0000256" key="2">
    <source>
        <dbReference type="ARBA" id="ARBA00023125"/>
    </source>
</evidence>
<evidence type="ECO:0000313" key="7">
    <source>
        <dbReference type="EMBL" id="MFC3174043.1"/>
    </source>
</evidence>
<keyword evidence="2" id="KW-0238">DNA-binding</keyword>
<name>A0ABV7IT01_9SPHN</name>
<keyword evidence="3" id="KW-0804">Transcription</keyword>
<dbReference type="PROSITE" id="PS50110">
    <property type="entry name" value="RESPONSE_REGULATORY"/>
    <property type="match status" value="1"/>
</dbReference>
<dbReference type="SUPFAM" id="SSF52172">
    <property type="entry name" value="CheY-like"/>
    <property type="match status" value="1"/>
</dbReference>
<dbReference type="PRINTS" id="PR00038">
    <property type="entry name" value="HTHLUXR"/>
</dbReference>
<protein>
    <submittedName>
        <fullName evidence="7">Response regulator transcription factor</fullName>
    </submittedName>
</protein>
<dbReference type="InterPro" id="IPR001789">
    <property type="entry name" value="Sig_transdc_resp-reg_receiver"/>
</dbReference>
<evidence type="ECO:0000259" key="5">
    <source>
        <dbReference type="PROSITE" id="PS50043"/>
    </source>
</evidence>
<dbReference type="SMART" id="SM00421">
    <property type="entry name" value="HTH_LUXR"/>
    <property type="match status" value="1"/>
</dbReference>
<organism evidence="7 8">
    <name type="scientific">Novosphingobium bradum</name>
    <dbReference type="NCBI Taxonomy" id="1737444"/>
    <lineage>
        <taxon>Bacteria</taxon>
        <taxon>Pseudomonadati</taxon>
        <taxon>Pseudomonadota</taxon>
        <taxon>Alphaproteobacteria</taxon>
        <taxon>Sphingomonadales</taxon>
        <taxon>Sphingomonadaceae</taxon>
        <taxon>Novosphingobium</taxon>
    </lineage>
</organism>
<dbReference type="InterPro" id="IPR016032">
    <property type="entry name" value="Sig_transdc_resp-reg_C-effctor"/>
</dbReference>
<dbReference type="RefSeq" id="WP_379509418.1">
    <property type="nucleotide sequence ID" value="NZ_JBHRTQ010000007.1"/>
</dbReference>
<dbReference type="Proteomes" id="UP001595604">
    <property type="component" value="Unassembled WGS sequence"/>
</dbReference>
<dbReference type="Pfam" id="PF00072">
    <property type="entry name" value="Response_reg"/>
    <property type="match status" value="1"/>
</dbReference>
<evidence type="ECO:0000313" key="8">
    <source>
        <dbReference type="Proteomes" id="UP001595604"/>
    </source>
</evidence>
<dbReference type="PROSITE" id="PS50043">
    <property type="entry name" value="HTH_LUXR_2"/>
    <property type="match status" value="1"/>
</dbReference>
<dbReference type="InterPro" id="IPR011006">
    <property type="entry name" value="CheY-like_superfamily"/>
</dbReference>
<dbReference type="Gene3D" id="1.10.10.10">
    <property type="entry name" value="Winged helix-like DNA-binding domain superfamily/Winged helix DNA-binding domain"/>
    <property type="match status" value="1"/>
</dbReference>
<evidence type="ECO:0000259" key="6">
    <source>
        <dbReference type="PROSITE" id="PS50110"/>
    </source>
</evidence>
<sequence length="235" mass="25450">MPSHVVHIVDDDPDVLDSVSFLLETDGFATTRHCCAKAFLQHLGDLEPGCILLDVQMPGMTGLQLQQHLHTNGCRMPVVIITGHGDVSSAVAAMKEGAVDYLQKPFGKADLHAALDAAWNTLDREESDGHARDQACEAIARLTRREREVVDGLARGQANKVIAYDLGVSPRTVEFYRARAMRKLGTRSLSEALQLVFLARQASAGAPADRLVAAPKPRLVRKPLANPVEEQCAAA</sequence>
<comment type="caution">
    <text evidence="7">The sequence shown here is derived from an EMBL/GenBank/DDBJ whole genome shotgun (WGS) entry which is preliminary data.</text>
</comment>
<keyword evidence="1" id="KW-0805">Transcription regulation</keyword>
<feature type="modified residue" description="4-aspartylphosphate" evidence="4">
    <location>
        <position position="54"/>
    </location>
</feature>
<dbReference type="Pfam" id="PF00196">
    <property type="entry name" value="GerE"/>
    <property type="match status" value="1"/>
</dbReference>
<dbReference type="SMART" id="SM00448">
    <property type="entry name" value="REC"/>
    <property type="match status" value="1"/>
</dbReference>
<dbReference type="Gene3D" id="3.40.50.2300">
    <property type="match status" value="1"/>
</dbReference>
<evidence type="ECO:0000256" key="4">
    <source>
        <dbReference type="PROSITE-ProRule" id="PRU00169"/>
    </source>
</evidence>
<keyword evidence="4" id="KW-0597">Phosphoprotein</keyword>
<dbReference type="PANTHER" id="PTHR44688">
    <property type="entry name" value="DNA-BINDING TRANSCRIPTIONAL ACTIVATOR DEVR_DOSR"/>
    <property type="match status" value="1"/>
</dbReference>
<dbReference type="PROSITE" id="PS00622">
    <property type="entry name" value="HTH_LUXR_1"/>
    <property type="match status" value="1"/>
</dbReference>
<feature type="domain" description="Response regulatory" evidence="6">
    <location>
        <begin position="5"/>
        <end position="119"/>
    </location>
</feature>
<dbReference type="InterPro" id="IPR000792">
    <property type="entry name" value="Tscrpt_reg_LuxR_C"/>
</dbReference>
<proteinExistence type="predicted"/>
<evidence type="ECO:0000256" key="1">
    <source>
        <dbReference type="ARBA" id="ARBA00023015"/>
    </source>
</evidence>
<keyword evidence="8" id="KW-1185">Reference proteome</keyword>
<dbReference type="PANTHER" id="PTHR44688:SF16">
    <property type="entry name" value="DNA-BINDING TRANSCRIPTIONAL ACTIVATOR DEVR_DOSR"/>
    <property type="match status" value="1"/>
</dbReference>
<reference evidence="8" key="1">
    <citation type="journal article" date="2019" name="Int. J. Syst. Evol. Microbiol.">
        <title>The Global Catalogue of Microorganisms (GCM) 10K type strain sequencing project: providing services to taxonomists for standard genome sequencing and annotation.</title>
        <authorList>
            <consortium name="The Broad Institute Genomics Platform"/>
            <consortium name="The Broad Institute Genome Sequencing Center for Infectious Disease"/>
            <person name="Wu L."/>
            <person name="Ma J."/>
        </authorList>
    </citation>
    <scope>NUCLEOTIDE SEQUENCE [LARGE SCALE GENOMIC DNA]</scope>
    <source>
        <strain evidence="8">KCTC 42984</strain>
    </source>
</reference>
<gene>
    <name evidence="7" type="ORF">ACFOD9_07265</name>
</gene>
<feature type="domain" description="HTH luxR-type" evidence="5">
    <location>
        <begin position="135"/>
        <end position="200"/>
    </location>
</feature>
<accession>A0ABV7IT01</accession>